<organism evidence="14">
    <name type="scientific">Diabrotica virgifera virgifera</name>
    <name type="common">western corn rootworm</name>
    <dbReference type="NCBI Taxonomy" id="50390"/>
    <lineage>
        <taxon>Eukaryota</taxon>
        <taxon>Metazoa</taxon>
        <taxon>Ecdysozoa</taxon>
        <taxon>Arthropoda</taxon>
        <taxon>Hexapoda</taxon>
        <taxon>Insecta</taxon>
        <taxon>Pterygota</taxon>
        <taxon>Neoptera</taxon>
        <taxon>Endopterygota</taxon>
        <taxon>Coleoptera</taxon>
        <taxon>Polyphaga</taxon>
        <taxon>Cucujiformia</taxon>
        <taxon>Chrysomeloidea</taxon>
        <taxon>Chrysomelidae</taxon>
        <taxon>Galerucinae</taxon>
        <taxon>Diabroticina</taxon>
        <taxon>Diabroticites</taxon>
        <taxon>Diabrotica</taxon>
    </lineage>
</organism>
<evidence type="ECO:0000256" key="5">
    <source>
        <dbReference type="ARBA" id="ARBA00022692"/>
    </source>
</evidence>
<evidence type="ECO:0000256" key="3">
    <source>
        <dbReference type="ARBA" id="ARBA00022448"/>
    </source>
</evidence>
<keyword evidence="11 12" id="KW-0407">Ion channel</keyword>
<dbReference type="KEGG" id="dvv:114326366"/>
<evidence type="ECO:0000256" key="7">
    <source>
        <dbReference type="ARBA" id="ARBA00023053"/>
    </source>
</evidence>
<dbReference type="InterPro" id="IPR001873">
    <property type="entry name" value="ENaC"/>
</dbReference>
<evidence type="ECO:0000256" key="1">
    <source>
        <dbReference type="ARBA" id="ARBA00004141"/>
    </source>
</evidence>
<dbReference type="Pfam" id="PF00858">
    <property type="entry name" value="ASC"/>
    <property type="match status" value="1"/>
</dbReference>
<evidence type="ECO:0000256" key="11">
    <source>
        <dbReference type="ARBA" id="ARBA00023303"/>
    </source>
</evidence>
<comment type="subcellular location">
    <subcellularLocation>
        <location evidence="1">Membrane</location>
        <topology evidence="1">Multi-pass membrane protein</topology>
    </subcellularLocation>
</comment>
<comment type="similarity">
    <text evidence="2 12">Belongs to the amiloride-sensitive sodium channel (TC 1.A.6) family.</text>
</comment>
<evidence type="ECO:0000256" key="4">
    <source>
        <dbReference type="ARBA" id="ARBA00022461"/>
    </source>
</evidence>
<dbReference type="Gene3D" id="2.60.470.10">
    <property type="entry name" value="Acid-sensing ion channels like domains"/>
    <property type="match status" value="1"/>
</dbReference>
<evidence type="ECO:0000256" key="6">
    <source>
        <dbReference type="ARBA" id="ARBA00022989"/>
    </source>
</evidence>
<accession>A0A6P7F4A8</accession>
<evidence type="ECO:0000313" key="14">
    <source>
        <dbReference type="RefSeq" id="XP_028130519.1"/>
    </source>
</evidence>
<keyword evidence="7" id="KW-0915">Sodium</keyword>
<dbReference type="RefSeq" id="XP_028130519.1">
    <property type="nucleotide sequence ID" value="XM_028274718.1"/>
</dbReference>
<dbReference type="PRINTS" id="PR01078">
    <property type="entry name" value="AMINACHANNEL"/>
</dbReference>
<evidence type="ECO:0000313" key="15">
    <source>
        <dbReference type="RefSeq" id="XP_028130527.1"/>
    </source>
</evidence>
<evidence type="ECO:0000256" key="8">
    <source>
        <dbReference type="ARBA" id="ARBA00023065"/>
    </source>
</evidence>
<dbReference type="Gene3D" id="1.10.287.820">
    <property type="entry name" value="Acid-sensing ion channel domain"/>
    <property type="match status" value="1"/>
</dbReference>
<dbReference type="PANTHER" id="PTHR11690">
    <property type="entry name" value="AMILORIDE-SENSITIVE SODIUM CHANNEL-RELATED"/>
    <property type="match status" value="1"/>
</dbReference>
<feature type="transmembrane region" description="Helical" evidence="13">
    <location>
        <begin position="484"/>
        <end position="510"/>
    </location>
</feature>
<keyword evidence="4 12" id="KW-0894">Sodium channel</keyword>
<keyword evidence="5 12" id="KW-0812">Transmembrane</keyword>
<reference evidence="14 15" key="1">
    <citation type="submission" date="2025-04" db="UniProtKB">
        <authorList>
            <consortium name="RefSeq"/>
        </authorList>
    </citation>
    <scope>IDENTIFICATION</scope>
    <source>
        <tissue evidence="14 15">Whole insect</tissue>
    </source>
</reference>
<evidence type="ECO:0000256" key="2">
    <source>
        <dbReference type="ARBA" id="ARBA00007193"/>
    </source>
</evidence>
<dbReference type="PANTHER" id="PTHR11690:SF288">
    <property type="entry name" value="AMILORIDE-SENSITIVE NA+ CHANNEL-RELATED"/>
    <property type="match status" value="1"/>
</dbReference>
<dbReference type="GO" id="GO:0015280">
    <property type="term" value="F:ligand-gated sodium channel activity"/>
    <property type="evidence" value="ECO:0007669"/>
    <property type="project" value="TreeGrafter"/>
</dbReference>
<keyword evidence="9 13" id="KW-0472">Membrane</keyword>
<gene>
    <name evidence="14 15" type="primary">LOC114326366</name>
</gene>
<dbReference type="GO" id="GO:0005886">
    <property type="term" value="C:plasma membrane"/>
    <property type="evidence" value="ECO:0007669"/>
    <property type="project" value="TreeGrafter"/>
</dbReference>
<dbReference type="RefSeq" id="XP_028130527.1">
    <property type="nucleotide sequence ID" value="XM_028274726.1"/>
</dbReference>
<evidence type="ECO:0000256" key="12">
    <source>
        <dbReference type="RuleBase" id="RU000679"/>
    </source>
</evidence>
<keyword evidence="6 13" id="KW-1133">Transmembrane helix</keyword>
<evidence type="ECO:0000256" key="13">
    <source>
        <dbReference type="SAM" id="Phobius"/>
    </source>
</evidence>
<name>A0A6P7F4A8_DIAVI</name>
<keyword evidence="3 12" id="KW-0813">Transport</keyword>
<evidence type="ECO:0000256" key="9">
    <source>
        <dbReference type="ARBA" id="ARBA00023136"/>
    </source>
</evidence>
<protein>
    <submittedName>
        <fullName evidence="14">Pickpocket protein 28-like isoform X1</fullName>
    </submittedName>
    <submittedName>
        <fullName evidence="15">Pickpocket protein 28-like isoform X2</fullName>
    </submittedName>
</protein>
<keyword evidence="8 12" id="KW-0406">Ion transport</keyword>
<proteinExistence type="inferred from homology"/>
<evidence type="ECO:0000256" key="10">
    <source>
        <dbReference type="ARBA" id="ARBA00023201"/>
    </source>
</evidence>
<keyword evidence="10 12" id="KW-0739">Sodium transport</keyword>
<sequence>MESKVDDHDHRVGSRGRNTQKSTCRSAYTYFKEYCNSTSIHGFKYLAEERSLGERLLWISLITLAFMGVGYLISQIYAKYTESPVIVSFATKESPIYTIPFPAVTICPTTVAQKKLFNFTDFVRKKKAKEKLTSTEERYAKYISYVCDTDYDYFPNEEYFTEDFYQALDEIKIPVEHFMEQCKFMSLTVSCSEWFTPIILDDGVCFTFNILDKSAIYDSTVVQVKDYHKSWKTKWNVEDGYKNVNSSDEYPYRAFMAGADNALEIILYQNETDLDYLCVDDFQGFSVILHAPFSIPQLKSQFFMVPFNRVVNALVLPKVMSTSDKVKIYKPKARECYFSTEKKLKYFNIYAPRNCKLECLTEFTLKMCGCVNFHMPRKNDTAICGNAKFKCVKDAEYLLKLQQYNLQIENEQMDFFCDCKPLCTDVSYDVEQSQAPWDKKEQYKAAGDMKAFDASIRYSKLSVFFKQDSFLTSQRNELYGPTDFLANFGGLMGLFTGFSLLSAAEILYFLSVRLCCNFRLYRSATGIGV</sequence>
<dbReference type="AlphaFoldDB" id="A0A6P7F4A8"/>
<dbReference type="OrthoDB" id="6021021at2759"/>
<feature type="transmembrane region" description="Helical" evidence="13">
    <location>
        <begin position="56"/>
        <end position="78"/>
    </location>
</feature>